<evidence type="ECO:0000259" key="2">
    <source>
        <dbReference type="Pfam" id="PF01757"/>
    </source>
</evidence>
<proteinExistence type="predicted"/>
<dbReference type="RefSeq" id="WP_345417143.1">
    <property type="nucleotide sequence ID" value="NZ_AP031496.1"/>
</dbReference>
<feature type="transmembrane region" description="Helical" evidence="1">
    <location>
        <begin position="303"/>
        <end position="323"/>
    </location>
</feature>
<dbReference type="Proteomes" id="UP001409585">
    <property type="component" value="Unassembled WGS sequence"/>
</dbReference>
<dbReference type="EMBL" id="BAABLX010000006">
    <property type="protein sequence ID" value="GAA4933012.1"/>
    <property type="molecule type" value="Genomic_DNA"/>
</dbReference>
<protein>
    <submittedName>
        <fullName evidence="3">Acyltransferase family protein</fullName>
    </submittedName>
</protein>
<evidence type="ECO:0000256" key="1">
    <source>
        <dbReference type="SAM" id="Phobius"/>
    </source>
</evidence>
<dbReference type="AlphaFoldDB" id="A0AAV3TYM5"/>
<reference evidence="4" key="1">
    <citation type="journal article" date="2019" name="Int. J. Syst. Evol. Microbiol.">
        <title>The Global Catalogue of Microorganisms (GCM) 10K type strain sequencing project: providing services to taxonomists for standard genome sequencing and annotation.</title>
        <authorList>
            <consortium name="The Broad Institute Genomics Platform"/>
            <consortium name="The Broad Institute Genome Sequencing Center for Infectious Disease"/>
            <person name="Wu L."/>
            <person name="Ma J."/>
        </authorList>
    </citation>
    <scope>NUCLEOTIDE SEQUENCE [LARGE SCALE GENOMIC DNA]</scope>
    <source>
        <strain evidence="4">JCM 19134</strain>
    </source>
</reference>
<dbReference type="InterPro" id="IPR052734">
    <property type="entry name" value="Nod_factor_acetyltransferase"/>
</dbReference>
<keyword evidence="1" id="KW-0472">Membrane</keyword>
<accession>A0AAV3TYM5</accession>
<dbReference type="Pfam" id="PF01757">
    <property type="entry name" value="Acyl_transf_3"/>
    <property type="match status" value="1"/>
</dbReference>
<dbReference type="PANTHER" id="PTHR37312">
    <property type="entry name" value="MEMBRANE-BOUND ACYLTRANSFERASE YKRP-RELATED"/>
    <property type="match status" value="1"/>
</dbReference>
<feature type="transmembrane region" description="Helical" evidence="1">
    <location>
        <begin position="272"/>
        <end position="291"/>
    </location>
</feature>
<name>A0AAV3TYM5_9ALTE</name>
<feature type="transmembrane region" description="Helical" evidence="1">
    <location>
        <begin position="39"/>
        <end position="56"/>
    </location>
</feature>
<organism evidence="3 4">
    <name type="scientific">Halioxenophilus aromaticivorans</name>
    <dbReference type="NCBI Taxonomy" id="1306992"/>
    <lineage>
        <taxon>Bacteria</taxon>
        <taxon>Pseudomonadati</taxon>
        <taxon>Pseudomonadota</taxon>
        <taxon>Gammaproteobacteria</taxon>
        <taxon>Alteromonadales</taxon>
        <taxon>Alteromonadaceae</taxon>
        <taxon>Halioxenophilus</taxon>
    </lineage>
</organism>
<feature type="transmembrane region" description="Helical" evidence="1">
    <location>
        <begin position="68"/>
        <end position="89"/>
    </location>
</feature>
<evidence type="ECO:0000313" key="4">
    <source>
        <dbReference type="Proteomes" id="UP001409585"/>
    </source>
</evidence>
<feature type="transmembrane region" description="Helical" evidence="1">
    <location>
        <begin position="140"/>
        <end position="164"/>
    </location>
</feature>
<keyword evidence="3" id="KW-0012">Acyltransferase</keyword>
<keyword evidence="1" id="KW-1133">Transmembrane helix</keyword>
<gene>
    <name evidence="3" type="ORF">GCM10025791_07060</name>
</gene>
<keyword evidence="1" id="KW-0812">Transmembrane</keyword>
<feature type="transmembrane region" description="Helical" evidence="1">
    <location>
        <begin position="209"/>
        <end position="228"/>
    </location>
</feature>
<dbReference type="GO" id="GO:0016747">
    <property type="term" value="F:acyltransferase activity, transferring groups other than amino-acyl groups"/>
    <property type="evidence" value="ECO:0007669"/>
    <property type="project" value="InterPro"/>
</dbReference>
<comment type="caution">
    <text evidence="3">The sequence shown here is derived from an EMBL/GenBank/DDBJ whole genome shotgun (WGS) entry which is preliminary data.</text>
</comment>
<feature type="transmembrane region" description="Helical" evidence="1">
    <location>
        <begin position="240"/>
        <end position="260"/>
    </location>
</feature>
<dbReference type="InterPro" id="IPR002656">
    <property type="entry name" value="Acyl_transf_3_dom"/>
</dbReference>
<feature type="transmembrane region" description="Helical" evidence="1">
    <location>
        <begin position="176"/>
        <end position="197"/>
    </location>
</feature>
<keyword evidence="4" id="KW-1185">Reference proteome</keyword>
<feature type="transmembrane region" description="Helical" evidence="1">
    <location>
        <begin position="109"/>
        <end position="128"/>
    </location>
</feature>
<dbReference type="PANTHER" id="PTHR37312:SF1">
    <property type="entry name" value="MEMBRANE-BOUND ACYLTRANSFERASE YKRP-RELATED"/>
    <property type="match status" value="1"/>
</dbReference>
<evidence type="ECO:0000313" key="3">
    <source>
        <dbReference type="EMBL" id="GAA4933012.1"/>
    </source>
</evidence>
<sequence>MERLHHVDVAKGISIILVVANHSALRATAPDFFNATSSLRLPLFFFLSGIFFSLKWSPVEFVIRKADALLKPFFVTLVAMLGLDFLIGYASGFDFPGVVYASGMTISLMPLWFLPHLFLVHSTAYCIITKYGSYLAQPKGAVYVLVIGFALGAGLIGLLDWSAIQVRNHEDARVGWPFSLDVLPMTLAFFLAGYLLREKVKSLKPDYRVAILFGLLFLFINVVADPYLDFNGRILKQPWLILPCAVMGIYSVLVFSSFIGRFQNVRQAFVKVGQSGLIILVFHSFFVGDLYRWLLPDLKHKPLVHALVVVGTFLLGIAGPLLLERVIRGNTVLKALYLPLNFSARLGRVAATAK</sequence>
<keyword evidence="3" id="KW-0808">Transferase</keyword>
<feature type="domain" description="Acyltransferase 3" evidence="2">
    <location>
        <begin position="7"/>
        <end position="318"/>
    </location>
</feature>